<organism evidence="3 4">
    <name type="scientific">Pseudomonas xantholysinigenes</name>
    <dbReference type="NCBI Taxonomy" id="2745490"/>
    <lineage>
        <taxon>Bacteria</taxon>
        <taxon>Pseudomonadati</taxon>
        <taxon>Pseudomonadota</taxon>
        <taxon>Gammaproteobacteria</taxon>
        <taxon>Pseudomonadales</taxon>
        <taxon>Pseudomonadaceae</taxon>
        <taxon>Pseudomonas</taxon>
    </lineage>
</organism>
<evidence type="ECO:0000259" key="2">
    <source>
        <dbReference type="Pfam" id="PF11429"/>
    </source>
</evidence>
<dbReference type="GO" id="GO:0004540">
    <property type="term" value="F:RNA nuclease activity"/>
    <property type="evidence" value="ECO:0007669"/>
    <property type="project" value="InterPro"/>
</dbReference>
<gene>
    <name evidence="3" type="ORF">HU772_016960</name>
</gene>
<proteinExistence type="predicted"/>
<dbReference type="Pfam" id="PF11429">
    <property type="entry name" value="Colicin_D"/>
    <property type="match status" value="1"/>
</dbReference>
<evidence type="ECO:0000313" key="3">
    <source>
        <dbReference type="EMBL" id="QXI37030.1"/>
    </source>
</evidence>
<name>A0A9E6TWK7_9PSED</name>
<evidence type="ECO:0000313" key="4">
    <source>
        <dbReference type="Proteomes" id="UP000633418"/>
    </source>
</evidence>
<protein>
    <submittedName>
        <fullName evidence="3">S-type pyocin domain-containing protein</fullName>
    </submittedName>
</protein>
<dbReference type="Pfam" id="PF06958">
    <property type="entry name" value="Pyocin_S"/>
    <property type="match status" value="1"/>
</dbReference>
<dbReference type="KEGG" id="pxn:HU772_016960"/>
<sequence length="474" mass="49866">MAGTVAATFTRAANQLVANANAFIESQRQTVNQASTGAAIQVSARVAELIAQVQATPTRDIAASAQQSLKQVTDTAYVAASNQIHIASLADTVKRQEVSTGIQSARNSAQAQLQALPGTTQTAITQAANSYRFAASAAAALTVPGQGTVPLAETALATLRQGIANAIAALGRIATAGPGAPIAAALTAVFYARSTASEEQDQTPARFRYGLGVNAHELGFSANADLNAIAAAQGTVELPYRLTNETRGDGRSYVSVVTADGVNISKSVPVRAATFDPQTGRYTVTVPSLVPDQPPITLTWTPAAPPGDQSSSTTTPVVPPPVPTYTGVELQPLNIEAETYPGVLPDANDFIITFPADSGLKPVYVMFSEPLDSGIFTRKQLDKKYKHAKSFGVTDTKKNSETLAEFRNAIEAHLKHSGTIEKGTYLYAENSKVHFNSTTNNVVVLDTTGKFLSGWKLVPGTPQYENYISTGKLK</sequence>
<dbReference type="EMBL" id="CP077095">
    <property type="protein sequence ID" value="QXI37030.1"/>
    <property type="molecule type" value="Genomic_DNA"/>
</dbReference>
<dbReference type="AlphaFoldDB" id="A0A9E6TWK7"/>
<reference evidence="3 4" key="1">
    <citation type="journal article" date="2020" name="Microorganisms">
        <title>Reliable Identification of Environmental Pseudomonas Isolates Using the rpoD Gene.</title>
        <authorList>
            <consortium name="The Broad Institute Genome Sequencing Platform"/>
            <person name="Girard L."/>
            <person name="Lood C."/>
            <person name="Rokni-Zadeh H."/>
            <person name="van Noort V."/>
            <person name="Lavigne R."/>
            <person name="De Mot R."/>
        </authorList>
    </citation>
    <scope>NUCLEOTIDE SEQUENCE [LARGE SCALE GENOMIC DNA]</scope>
    <source>
        <strain evidence="3 4">RW9S1A</strain>
    </source>
</reference>
<reference evidence="3 4" key="2">
    <citation type="journal article" date="2021" name="Microorganisms">
        <title>The Ever-Expanding Pseudomonas Genus: Description of 43 New Species and Partition of the Pseudomonas putida Group.</title>
        <authorList>
            <person name="Girard L."/>
            <person name="Lood C."/>
            <person name="Hofte M."/>
            <person name="Vandamme P."/>
            <person name="Rokni-Zadeh H."/>
            <person name="van Noort V."/>
            <person name="Lavigne R."/>
            <person name="De Mot R."/>
        </authorList>
    </citation>
    <scope>NUCLEOTIDE SEQUENCE [LARGE SCALE GENOMIC DNA]</scope>
    <source>
        <strain evidence="3 4">RW9S1A</strain>
    </source>
</reference>
<dbReference type="InterPro" id="IPR024440">
    <property type="entry name" value="ColicinD_C"/>
</dbReference>
<dbReference type="Proteomes" id="UP000633418">
    <property type="component" value="Chromosome"/>
</dbReference>
<dbReference type="RefSeq" id="WP_217858728.1">
    <property type="nucleotide sequence ID" value="NZ_CP077095.1"/>
</dbReference>
<evidence type="ECO:0000259" key="1">
    <source>
        <dbReference type="Pfam" id="PF06958"/>
    </source>
</evidence>
<accession>A0A9E6TWK7</accession>
<feature type="domain" description="Colicin D C-terminal" evidence="2">
    <location>
        <begin position="380"/>
        <end position="458"/>
    </location>
</feature>
<dbReference type="InterPro" id="IPR016128">
    <property type="entry name" value="Pyosin/cloacin_T_dom"/>
</dbReference>
<feature type="domain" description="Pyosin/cloacin translocation" evidence="1">
    <location>
        <begin position="226"/>
        <end position="366"/>
    </location>
</feature>
<keyword evidence="4" id="KW-1185">Reference proteome</keyword>